<dbReference type="Proteomes" id="UP001172684">
    <property type="component" value="Unassembled WGS sequence"/>
</dbReference>
<feature type="compositionally biased region" description="Polar residues" evidence="1">
    <location>
        <begin position="86"/>
        <end position="100"/>
    </location>
</feature>
<evidence type="ECO:0000313" key="3">
    <source>
        <dbReference type="Proteomes" id="UP001172684"/>
    </source>
</evidence>
<feature type="compositionally biased region" description="Basic and acidic residues" evidence="1">
    <location>
        <begin position="404"/>
        <end position="413"/>
    </location>
</feature>
<organism evidence="2 3">
    <name type="scientific">Coniosporium apollinis</name>
    <dbReference type="NCBI Taxonomy" id="61459"/>
    <lineage>
        <taxon>Eukaryota</taxon>
        <taxon>Fungi</taxon>
        <taxon>Dikarya</taxon>
        <taxon>Ascomycota</taxon>
        <taxon>Pezizomycotina</taxon>
        <taxon>Dothideomycetes</taxon>
        <taxon>Dothideomycetes incertae sedis</taxon>
        <taxon>Coniosporium</taxon>
    </lineage>
</organism>
<accession>A0ABQ9NQU0</accession>
<name>A0ABQ9NQU0_9PEZI</name>
<feature type="region of interest" description="Disordered" evidence="1">
    <location>
        <begin position="390"/>
        <end position="416"/>
    </location>
</feature>
<reference evidence="2" key="1">
    <citation type="submission" date="2022-10" db="EMBL/GenBank/DDBJ databases">
        <title>Culturing micro-colonial fungi from biological soil crusts in the Mojave desert and describing Neophaeococcomyces mojavensis, and introducing the new genera and species Taxawa tesnikishii.</title>
        <authorList>
            <person name="Kurbessoian T."/>
            <person name="Stajich J.E."/>
        </authorList>
    </citation>
    <scope>NUCLEOTIDE SEQUENCE</scope>
    <source>
        <strain evidence="2">TK_1</strain>
    </source>
</reference>
<feature type="region of interest" description="Disordered" evidence="1">
    <location>
        <begin position="63"/>
        <end position="322"/>
    </location>
</feature>
<gene>
    <name evidence="2" type="ORF">H2201_005839</name>
</gene>
<feature type="compositionally biased region" description="Polar residues" evidence="1">
    <location>
        <begin position="197"/>
        <end position="210"/>
    </location>
</feature>
<comment type="caution">
    <text evidence="2">The sequence shown here is derived from an EMBL/GenBank/DDBJ whole genome shotgun (WGS) entry which is preliminary data.</text>
</comment>
<feature type="compositionally biased region" description="Basic and acidic residues" evidence="1">
    <location>
        <begin position="106"/>
        <end position="116"/>
    </location>
</feature>
<feature type="compositionally biased region" description="Polar residues" evidence="1">
    <location>
        <begin position="244"/>
        <end position="264"/>
    </location>
</feature>
<protein>
    <submittedName>
        <fullName evidence="2">Uncharacterized protein</fullName>
    </submittedName>
</protein>
<sequence length="431" mass="46588">MPSSKKRPLVIGGKSVCIPDASGVFPVSMDEEEEHKLLFSSYQHDPFIPDGGEVLAASIGTNTNAFPLQDDQPGQSRDRDLDPFTSGHTFPTATTTNESALQDIESEQRQSRDRNPEAITSGDASPVMQLTVPASILRKADTATLTPVDDASAVKKSKITDHLTDEEDAANYEVEERQSSEADKKPRTPESPALSKTIKTTHTQRTSTPHSSRKKPRLSITVDTTYPRTDFIRSDGPSPPHHCTVTTPRASDNPSNTTNNQSTEAPPSPLSLQQPAPTTPTAEPQQPTTPTRPTPASPHTPTRPISPYGEDGITPPPTQNSRYLRTLRDSDAKARALEASFALQGVIRHGDTVACSHSPPCEGCEGPVMRRREGFDSPVRRRWVQPVGRLEAGDDGADAGDEAEMGKGHKRADSANCGGDAFGGTGWWYKE</sequence>
<dbReference type="EMBL" id="JAPDRL010000046">
    <property type="protein sequence ID" value="KAJ9662962.1"/>
    <property type="molecule type" value="Genomic_DNA"/>
</dbReference>
<feature type="compositionally biased region" description="Acidic residues" evidence="1">
    <location>
        <begin position="393"/>
        <end position="403"/>
    </location>
</feature>
<feature type="compositionally biased region" description="Basic and acidic residues" evidence="1">
    <location>
        <begin position="174"/>
        <end position="188"/>
    </location>
</feature>
<keyword evidence="3" id="KW-1185">Reference proteome</keyword>
<evidence type="ECO:0000313" key="2">
    <source>
        <dbReference type="EMBL" id="KAJ9662962.1"/>
    </source>
</evidence>
<evidence type="ECO:0000256" key="1">
    <source>
        <dbReference type="SAM" id="MobiDB-lite"/>
    </source>
</evidence>
<proteinExistence type="predicted"/>
<feature type="compositionally biased region" description="Low complexity" evidence="1">
    <location>
        <begin position="270"/>
        <end position="289"/>
    </location>
</feature>